<dbReference type="GO" id="GO:0005509">
    <property type="term" value="F:calcium ion binding"/>
    <property type="evidence" value="ECO:0007669"/>
    <property type="project" value="InterPro"/>
</dbReference>
<feature type="domain" description="EF-hand" evidence="1">
    <location>
        <begin position="5"/>
        <end position="40"/>
    </location>
</feature>
<keyword evidence="3" id="KW-1185">Reference proteome</keyword>
<dbReference type="RefSeq" id="WP_203657004.1">
    <property type="nucleotide sequence ID" value="NZ_BAAAZM010000004.1"/>
</dbReference>
<dbReference type="SMART" id="SM00054">
    <property type="entry name" value="EFh"/>
    <property type="match status" value="3"/>
</dbReference>
<dbReference type="AlphaFoldDB" id="A0A8J3N959"/>
<name>A0A8J3N959_9ACTN</name>
<organism evidence="2 3">
    <name type="scientific">Actinocatenispora rupis</name>
    <dbReference type="NCBI Taxonomy" id="519421"/>
    <lineage>
        <taxon>Bacteria</taxon>
        <taxon>Bacillati</taxon>
        <taxon>Actinomycetota</taxon>
        <taxon>Actinomycetes</taxon>
        <taxon>Micromonosporales</taxon>
        <taxon>Micromonosporaceae</taxon>
        <taxon>Actinocatenispora</taxon>
    </lineage>
</organism>
<dbReference type="Pfam" id="PF13202">
    <property type="entry name" value="EF-hand_5"/>
    <property type="match status" value="1"/>
</dbReference>
<dbReference type="InterPro" id="IPR002048">
    <property type="entry name" value="EF_hand_dom"/>
</dbReference>
<reference evidence="2" key="1">
    <citation type="submission" date="2021-01" db="EMBL/GenBank/DDBJ databases">
        <title>Whole genome shotgun sequence of Actinocatenispora rupis NBRC 107355.</title>
        <authorList>
            <person name="Komaki H."/>
            <person name="Tamura T."/>
        </authorList>
    </citation>
    <scope>NUCLEOTIDE SEQUENCE</scope>
    <source>
        <strain evidence="2">NBRC 107355</strain>
    </source>
</reference>
<dbReference type="Gene3D" id="1.10.238.10">
    <property type="entry name" value="EF-hand"/>
    <property type="match status" value="1"/>
</dbReference>
<proteinExistence type="predicted"/>
<feature type="domain" description="EF-hand" evidence="1">
    <location>
        <begin position="134"/>
        <end position="169"/>
    </location>
</feature>
<evidence type="ECO:0000313" key="2">
    <source>
        <dbReference type="EMBL" id="GID11014.1"/>
    </source>
</evidence>
<dbReference type="PROSITE" id="PS00018">
    <property type="entry name" value="EF_HAND_1"/>
    <property type="match status" value="2"/>
</dbReference>
<dbReference type="Pfam" id="PF13499">
    <property type="entry name" value="EF-hand_7"/>
    <property type="match status" value="1"/>
</dbReference>
<protein>
    <submittedName>
        <fullName evidence="2">Calcium-binding protein</fullName>
    </submittedName>
</protein>
<dbReference type="CDD" id="cd00051">
    <property type="entry name" value="EFh"/>
    <property type="match status" value="1"/>
</dbReference>
<dbReference type="InterPro" id="IPR018247">
    <property type="entry name" value="EF_Hand_1_Ca_BS"/>
</dbReference>
<accession>A0A8J3N959</accession>
<dbReference type="PROSITE" id="PS50222">
    <property type="entry name" value="EF_HAND_2"/>
    <property type="match status" value="2"/>
</dbReference>
<dbReference type="EMBL" id="BOMB01000010">
    <property type="protein sequence ID" value="GID11014.1"/>
    <property type="molecule type" value="Genomic_DNA"/>
</dbReference>
<evidence type="ECO:0000259" key="1">
    <source>
        <dbReference type="PROSITE" id="PS50222"/>
    </source>
</evidence>
<sequence length="178" mass="19709">MATVVQEQRLQERFDLWDVNGDGTIDKSDWEAEARRILRGFGEPEDSPKATKLMNAYLGMWDYLANKAGVGNNGSMTPDQFRQVADRHILADDGAGFAKVLQPTINAILKLADTDGDGAVSPQEFRRWIQAVGADPSVADEAFRRIDTDGNGELSVQELVQAVKDYHLGRLEFSLLGR</sequence>
<gene>
    <name evidence="2" type="ORF">Aru02nite_19030</name>
</gene>
<evidence type="ECO:0000313" key="3">
    <source>
        <dbReference type="Proteomes" id="UP000612808"/>
    </source>
</evidence>
<dbReference type="SUPFAM" id="SSF47473">
    <property type="entry name" value="EF-hand"/>
    <property type="match status" value="1"/>
</dbReference>
<comment type="caution">
    <text evidence="2">The sequence shown here is derived from an EMBL/GenBank/DDBJ whole genome shotgun (WGS) entry which is preliminary data.</text>
</comment>
<dbReference type="InterPro" id="IPR011992">
    <property type="entry name" value="EF-hand-dom_pair"/>
</dbReference>
<dbReference type="Proteomes" id="UP000612808">
    <property type="component" value="Unassembled WGS sequence"/>
</dbReference>